<dbReference type="EMBL" id="LT854265">
    <property type="protein sequence ID" value="SMR61865.1"/>
    <property type="molecule type" value="Genomic_DNA"/>
</dbReference>
<sequence length="161" mass="18325">MCRTPGDVSLARKDIGDHDRVSTGIRAEADLKYHGTAYAKRGDTLRIWQMKMDRDGKDDYIFPVVEKPTYKYPNLFLEPRTEAQADARTMLNPYANDPLIASMDILEPPTAPCVAFHKRKTLSRCLVEGEFGRTKSTSPLHNARELGWKEKVDQVAMRVLE</sequence>
<dbReference type="Proteomes" id="UP000245764">
    <property type="component" value="Chromosome 13"/>
</dbReference>
<evidence type="ECO:0000313" key="2">
    <source>
        <dbReference type="Proteomes" id="UP000245764"/>
    </source>
</evidence>
<reference evidence="2" key="1">
    <citation type="submission" date="2017-05" db="EMBL/GenBank/DDBJ databases">
        <authorList>
            <person name="Song R."/>
            <person name="Chenine A.L."/>
            <person name="Ruprecht R.M."/>
        </authorList>
    </citation>
    <scope>NUCLEOTIDE SEQUENCE [LARGE SCALE GENOMIC DNA]</scope>
</reference>
<accession>A0A2H1H7R4</accession>
<organism evidence="1 2">
    <name type="scientific">Zymoseptoria tritici ST99CH_1E4</name>
    <dbReference type="NCBI Taxonomy" id="1276532"/>
    <lineage>
        <taxon>Eukaryota</taxon>
        <taxon>Fungi</taxon>
        <taxon>Dikarya</taxon>
        <taxon>Ascomycota</taxon>
        <taxon>Pezizomycotina</taxon>
        <taxon>Dothideomycetes</taxon>
        <taxon>Dothideomycetidae</taxon>
        <taxon>Mycosphaerellales</taxon>
        <taxon>Mycosphaerellaceae</taxon>
        <taxon>Zymoseptoria</taxon>
    </lineage>
</organism>
<name>A0A2H1H7R4_ZYMTR</name>
<evidence type="ECO:0000313" key="1">
    <source>
        <dbReference type="EMBL" id="SMR61865.1"/>
    </source>
</evidence>
<protein>
    <submittedName>
        <fullName evidence="1">Uncharacterized protein</fullName>
    </submittedName>
</protein>
<dbReference type="AlphaFoldDB" id="A0A2H1H7R4"/>
<gene>
    <name evidence="1" type="ORF">ZT1E4_G11178</name>
</gene>
<proteinExistence type="predicted"/>